<reference evidence="3 4" key="1">
    <citation type="journal article" date="2023" name="Genes (Basel)">
        <title>Chromosome-Level Genome Assembly and Circadian Gene Repertoire of the Patagonia Blennie Eleginops maclovinus-The Closest Ancestral Proxy of Antarctic Cryonotothenioids.</title>
        <authorList>
            <person name="Cheng C.C."/>
            <person name="Rivera-Colon A.G."/>
            <person name="Minhas B.F."/>
            <person name="Wilson L."/>
            <person name="Rayamajhi N."/>
            <person name="Vargas-Chacoff L."/>
            <person name="Catchen J.M."/>
        </authorList>
    </citation>
    <scope>NUCLEOTIDE SEQUENCE [LARGE SCALE GENOMIC DNA]</scope>
    <source>
        <strain evidence="3">JMC-PN-2008</strain>
    </source>
</reference>
<feature type="compositionally biased region" description="Low complexity" evidence="1">
    <location>
        <begin position="369"/>
        <end position="384"/>
    </location>
</feature>
<organism evidence="3 4">
    <name type="scientific">Eleginops maclovinus</name>
    <name type="common">Patagonian blennie</name>
    <name type="synonym">Eleginus maclovinus</name>
    <dbReference type="NCBI Taxonomy" id="56733"/>
    <lineage>
        <taxon>Eukaryota</taxon>
        <taxon>Metazoa</taxon>
        <taxon>Chordata</taxon>
        <taxon>Craniata</taxon>
        <taxon>Vertebrata</taxon>
        <taxon>Euteleostomi</taxon>
        <taxon>Actinopterygii</taxon>
        <taxon>Neopterygii</taxon>
        <taxon>Teleostei</taxon>
        <taxon>Neoteleostei</taxon>
        <taxon>Acanthomorphata</taxon>
        <taxon>Eupercaria</taxon>
        <taxon>Perciformes</taxon>
        <taxon>Notothenioidei</taxon>
        <taxon>Eleginopidae</taxon>
        <taxon>Eleginops</taxon>
    </lineage>
</organism>
<dbReference type="PROSITE" id="PS51038">
    <property type="entry name" value="BAH"/>
    <property type="match status" value="1"/>
</dbReference>
<dbReference type="Pfam" id="PF24912">
    <property type="entry name" value="SH3_TNRC18"/>
    <property type="match status" value="1"/>
</dbReference>
<feature type="compositionally biased region" description="Basic and acidic residues" evidence="1">
    <location>
        <begin position="715"/>
        <end position="731"/>
    </location>
</feature>
<feature type="compositionally biased region" description="Polar residues" evidence="1">
    <location>
        <begin position="1582"/>
        <end position="1591"/>
    </location>
</feature>
<comment type="caution">
    <text evidence="3">The sequence shown here is derived from an EMBL/GenBank/DDBJ whole genome shotgun (WGS) entry which is preliminary data.</text>
</comment>
<feature type="compositionally biased region" description="Basic and acidic residues" evidence="1">
    <location>
        <begin position="391"/>
        <end position="418"/>
    </location>
</feature>
<dbReference type="GO" id="GO:0003682">
    <property type="term" value="F:chromatin binding"/>
    <property type="evidence" value="ECO:0007669"/>
    <property type="project" value="InterPro"/>
</dbReference>
<feature type="compositionally biased region" description="Polar residues" evidence="1">
    <location>
        <begin position="1724"/>
        <end position="1736"/>
    </location>
</feature>
<dbReference type="Gene3D" id="2.30.30.140">
    <property type="match status" value="1"/>
</dbReference>
<feature type="compositionally biased region" description="Low complexity" evidence="1">
    <location>
        <begin position="1545"/>
        <end position="1557"/>
    </location>
</feature>
<dbReference type="Gene3D" id="2.30.30.490">
    <property type="match status" value="1"/>
</dbReference>
<feature type="region of interest" description="Disordered" evidence="1">
    <location>
        <begin position="1897"/>
        <end position="2029"/>
    </location>
</feature>
<evidence type="ECO:0000259" key="2">
    <source>
        <dbReference type="PROSITE" id="PS51038"/>
    </source>
</evidence>
<feature type="region of interest" description="Disordered" evidence="1">
    <location>
        <begin position="134"/>
        <end position="170"/>
    </location>
</feature>
<proteinExistence type="predicted"/>
<dbReference type="Pfam" id="PF01426">
    <property type="entry name" value="BAH"/>
    <property type="match status" value="1"/>
</dbReference>
<feature type="region of interest" description="Disordered" evidence="1">
    <location>
        <begin position="1134"/>
        <end position="1257"/>
    </location>
</feature>
<feature type="domain" description="BAH" evidence="2">
    <location>
        <begin position="2494"/>
        <end position="2639"/>
    </location>
</feature>
<dbReference type="EMBL" id="JAUZQC010000017">
    <property type="protein sequence ID" value="KAK5856620.1"/>
    <property type="molecule type" value="Genomic_DNA"/>
</dbReference>
<feature type="compositionally biased region" description="Low complexity" evidence="1">
    <location>
        <begin position="2294"/>
        <end position="2329"/>
    </location>
</feature>
<feature type="region of interest" description="Disordered" evidence="1">
    <location>
        <begin position="1706"/>
        <end position="1736"/>
    </location>
</feature>
<feature type="region of interest" description="Disordered" evidence="1">
    <location>
        <begin position="1580"/>
        <end position="1694"/>
    </location>
</feature>
<feature type="compositionally biased region" description="Low complexity" evidence="1">
    <location>
        <begin position="785"/>
        <end position="796"/>
    </location>
</feature>
<dbReference type="Pfam" id="PF21744">
    <property type="entry name" value="BAHCC1-like_Tudor"/>
    <property type="match status" value="1"/>
</dbReference>
<feature type="compositionally biased region" description="Polar residues" evidence="1">
    <location>
        <begin position="30"/>
        <end position="44"/>
    </location>
</feature>
<feature type="compositionally biased region" description="Basic and acidic residues" evidence="1">
    <location>
        <begin position="1149"/>
        <end position="1160"/>
    </location>
</feature>
<feature type="region of interest" description="Disordered" evidence="1">
    <location>
        <begin position="611"/>
        <end position="889"/>
    </location>
</feature>
<dbReference type="InterPro" id="IPR056841">
    <property type="entry name" value="TNRC18_BAHCC1-like_SH3"/>
</dbReference>
<feature type="compositionally biased region" description="Basic and acidic residues" evidence="1">
    <location>
        <begin position="331"/>
        <end position="354"/>
    </location>
</feature>
<dbReference type="PANTHER" id="PTHR12505">
    <property type="entry name" value="PHD FINGER TRANSCRIPTION FACTOR"/>
    <property type="match status" value="1"/>
</dbReference>
<dbReference type="CDD" id="cd20469">
    <property type="entry name" value="Tudor_TNRC18"/>
    <property type="match status" value="1"/>
</dbReference>
<sequence>MGGTRRTAGGGAASGRKRGRWRETHGPSIITLTPTSRKLPQQSPDPDHHPLVTPSLLAGVGKTRIIQTDKRGATMATIILLLPRDSPLRPASPLHTQRDSAGECADICAFCGGLRRAGNQREEGSVICSNGSIGKRGQEASYSSGQSRFSPDVSKQPIRLGGERAGAEPKWNTISPLANYATSHMAALAAQHGHTLPSPAHTQMSTTHRGGNTPHSPQTHPSQRPGEEGGQRRYLDPSALYRPGVSLAGERGGGPGPDPTEVSAMQSLIKYSGNFAAEGPGASRQTGEGRGPFGGLANVGSEGDREREREKDRDRERERVSVGSMRVPPPLKREQERPDSARSFGREAEGEVRHPPVGIAVAVARQRDSSSSSKQSSGNSDSQRALLQNAIKDEERGEDRSRHHDDRMLAGRLEREQEKVLRESKELAEFTQMHPPMSSGLTPSMMTPSLMTSNLMVTGGAALAGAGRWPPDPSTLTSHPWMPRPGAPPVWLSSSPYSLGPSSLHQTLPPGYPSSLQGSMPPPYQFARDPQSGQLIVIPTEHMQHYGGDVLDRGAQVWPGVYGTGSSLQHAAQLQLLSQQQMLRQQELLMIQQHTAQVLELQRNAQLVERFKASEHRPEMEDKADKRHGDHKHRRCSISSPSPSPILHPRKPPPHSRSPTPSTSSVTPLPPLPSPVTALKSEEGGQRVLSHPPMPLPHTPSPRSASPPPSSPRRPKLEEGELGRRAQREGQKPGSASFQGIYSELPPGYPYQSITAPFGSTFPPYHIPAPTGAITEVVSPHRSRSPSSAAPLPSAHLHPRLQDTDIKPQKQTGSFLKQEPGVEQPPLDTRPEPLGAHHRSCNPVPPREEARETQELQTLISRVASPPSLQSERRQEVREEDKDGGQIKMEVSSYSCQATYALPPQSEPKPDVMNQPEHYPTCVAADSDSEEFQQITSTVCEQEQPHTLIHSHTPNQKESVPETPVYHLSTSKSPLPQIIGPEDPMAGMFALLAASEIAQARPSTPPAPTIIPQIEIPSLGVDCSGSDALEMVALEGMALLSEMAQREMEQISMEQDLTLEGLDCLLEASRQILLEAIEKQSHIDLPRTLDPNKKYSWRQRKEEPLYSKMSVDVLDAVEVEYRVHLAELQKTYKEKQRDLSKLQRRRDKRERQQQEDERRSLTRRGRGRPRKRKHLTTPTKLDSRPGKVGRTVQYSEDSEAGEGQRKRFRVSREEEDPEAAASGGVKIKKKKKKKKKSWNDQEPSTSHSLEVLKSKRGQVCEQEQLASDLDRALSLSQLGSLAASHKLSSKSDKSKVKSAESRMKERSIHPSAKAGKLKMAAKVSSSDSARKVKGQKKTALFSHVRSELSSCSNNSDSEELTASARGGWPSLSGMRSNENQTRKRPTSPPLSSQKSQKKKHKHLSLLLEEAALSSSDDSFDQETSEDEDGYEDVSDSEEESGLGLLARFAASAIPVSSAPLSLLNDGKHRSRQSTLGSSECEWSDSGSDLRLRKFPSLLHGKRSAPELPLLPPATRRIDQSSPSKRDDSLPIKRKPLPKPRPTPRSPRQFSFDLPSGSSGFGGFSEDEGWTRRRSERIFLHDATTSANQMPASVSASTNQSCSSSSSSSVPPLTPKPTPRPKPSPPSREGKDLMKKKKLKDPPVSPAPLCSLSEPPPPPPAPPPPPPPPPLSLSPQRKSQPKPKPKPREPSRGAVSRLMESMAADEDFEPNQDSSFSEDELVPPHSNSVSERSSTPAPVQCVLDKDSLVDGLRVLIPMDDQLLYAGHVNTVHSPDIYSVVVEGERGNRPHIYCLEQLLQEAIIDVKPPSIRYLPEGTRISAYWSQQYRCLYPGTVVNGSSDIDENDDLITVEFDDGDTGRIPLSHIRLLPPDYKIHCAEPSPALLVSSCSRRRVRKCSKEGKEAGTKPEDTSPKIKGKPGRKPKPKPETSMNPDIREKADPPSSSSQPAERPQPPPKPPQDRPSSVQKNSPEKPRPASRPAMGPQVKPGRKSSTTSPGSSPTLPQPVSRKAPPSAGKKTRSLPPSLYPSTYGKVLTVDLYSEPNLSSYTNQRRDRENGVSPTSSRPLSRPSITSHKSSSRPSSDSSPKTKPSSEHHRPSHSSGLIPGSISRLSSSKPLTPRPSLSSSSAPRPKIKMPSDHLSSRPGAVSVSRPKSSAGQGDSLMRRKSLSAEPLVKLDHEGVTSPKTKKTKALMLLEGRGVRGDHTPIASANQKPMKVKPRVERECVPPEKETNYKPPILAKEKVESRGRGQEVREEKGKKEVERKMKKEESHSSSSSESEEEREKMKKKKKKCTSSCSSSSSSCSGSSSSSSSGSSSSSSSSTDDSSCSSDEERTSTPPSGPITPPPVQEKAKEEPKEEEEEVKKEVKEEEKEEMSPPSDSPSPPSSPTPPAPAKPVKPATGKGSGQRGRPPKPKPIGGEGKVGRPKRREGVHLPTTKELAKRQRLPSVENRPKISAFLPARQLWKWFGKPTQRRGMKGKAKKLFYKAIVRGREMIRIGDCAVFLSAGRPNLPFIGRIQSMWESWGSNMVVRVNWFYHPEETNPGKKLTDKKNWDQMCGQSLPAALHSSIQRKDFMERALYQSSHSDENDVQTVSHKCLVVSVEEYEQMTHTRRYADSEDLYYLAGTYEPTTGMIFNTDGVPVIC</sequence>
<feature type="compositionally biased region" description="Basic residues" evidence="1">
    <location>
        <begin position="1914"/>
        <end position="1923"/>
    </location>
</feature>
<feature type="compositionally biased region" description="Pro residues" evidence="1">
    <location>
        <begin position="692"/>
        <end position="712"/>
    </location>
</feature>
<feature type="compositionally biased region" description="Low complexity" evidence="1">
    <location>
        <begin position="1404"/>
        <end position="1416"/>
    </location>
</feature>
<feature type="compositionally biased region" description="Low complexity" evidence="1">
    <location>
        <begin position="657"/>
        <end position="667"/>
    </location>
</feature>
<feature type="compositionally biased region" description="Basic and acidic residues" evidence="1">
    <location>
        <begin position="2219"/>
        <end position="2233"/>
    </location>
</feature>
<feature type="compositionally biased region" description="Basic residues" evidence="1">
    <location>
        <begin position="1226"/>
        <end position="1236"/>
    </location>
</feature>
<feature type="compositionally biased region" description="Low complexity" evidence="1">
    <location>
        <begin position="1991"/>
        <end position="2001"/>
    </location>
</feature>
<feature type="compositionally biased region" description="Low complexity" evidence="1">
    <location>
        <begin position="2059"/>
        <end position="2089"/>
    </location>
</feature>
<dbReference type="SMART" id="SM00439">
    <property type="entry name" value="BAH"/>
    <property type="match status" value="1"/>
</dbReference>
<dbReference type="InterPro" id="IPR048924">
    <property type="entry name" value="BAHCC1-like_Tudor"/>
</dbReference>
<feature type="compositionally biased region" description="Basic and acidic residues" evidence="1">
    <location>
        <begin position="302"/>
        <end position="320"/>
    </location>
</feature>
<feature type="region of interest" description="Disordered" evidence="1">
    <location>
        <begin position="243"/>
        <end position="262"/>
    </location>
</feature>
<feature type="compositionally biased region" description="Gly residues" evidence="1">
    <location>
        <begin position="1"/>
        <end position="13"/>
    </location>
</feature>
<evidence type="ECO:0000313" key="4">
    <source>
        <dbReference type="Proteomes" id="UP001346869"/>
    </source>
</evidence>
<feature type="compositionally biased region" description="Low complexity" evidence="1">
    <location>
        <begin position="1592"/>
        <end position="1610"/>
    </location>
</feature>
<feature type="compositionally biased region" description="Basic residues" evidence="1">
    <location>
        <begin position="1161"/>
        <end position="1175"/>
    </location>
</feature>
<dbReference type="Proteomes" id="UP001346869">
    <property type="component" value="Unassembled WGS sequence"/>
</dbReference>
<feature type="compositionally biased region" description="Low complexity" evidence="1">
    <location>
        <begin position="1940"/>
        <end position="1949"/>
    </location>
</feature>
<feature type="region of interest" description="Disordered" evidence="1">
    <location>
        <begin position="276"/>
        <end position="418"/>
    </location>
</feature>
<accession>A0AAN7X9G4</accession>
<feature type="compositionally biased region" description="Basic and acidic residues" evidence="1">
    <location>
        <begin position="871"/>
        <end position="885"/>
    </location>
</feature>
<feature type="compositionally biased region" description="Basic and acidic residues" evidence="1">
    <location>
        <begin position="1897"/>
        <end position="1912"/>
    </location>
</feature>
<evidence type="ECO:0000256" key="1">
    <source>
        <dbReference type="SAM" id="MobiDB-lite"/>
    </source>
</evidence>
<feature type="region of interest" description="Disordered" evidence="1">
    <location>
        <begin position="195"/>
        <end position="234"/>
    </location>
</feature>
<dbReference type="PANTHER" id="PTHR12505:SF21">
    <property type="entry name" value="TRINUCLEOTIDE REPEAT-CONTAINING GENE 18 PROTEIN"/>
    <property type="match status" value="1"/>
</dbReference>
<feature type="compositionally biased region" description="Basic and acidic residues" evidence="1">
    <location>
        <begin position="1515"/>
        <end position="1530"/>
    </location>
</feature>
<protein>
    <recommendedName>
        <fullName evidence="2">BAH domain-containing protein</fullName>
    </recommendedName>
</protein>
<gene>
    <name evidence="3" type="ORF">PBY51_008203</name>
</gene>
<feature type="compositionally biased region" description="Basic and acidic residues" evidence="1">
    <location>
        <begin position="2350"/>
        <end position="2370"/>
    </location>
</feature>
<feature type="compositionally biased region" description="Basic and acidic residues" evidence="1">
    <location>
        <begin position="611"/>
        <end position="628"/>
    </location>
</feature>
<feature type="region of interest" description="Disordered" evidence="1">
    <location>
        <begin position="2041"/>
        <end position="2448"/>
    </location>
</feature>
<evidence type="ECO:0000313" key="3">
    <source>
        <dbReference type="EMBL" id="KAK5856620.1"/>
    </source>
</evidence>
<feature type="compositionally biased region" description="Basic and acidic residues" evidence="1">
    <location>
        <begin position="1289"/>
        <end position="1308"/>
    </location>
</feature>
<feature type="compositionally biased region" description="Polar residues" evidence="1">
    <location>
        <begin position="200"/>
        <end position="222"/>
    </location>
</feature>
<dbReference type="InterPro" id="IPR052429">
    <property type="entry name" value="BAH_domain_protein"/>
</dbReference>
<feature type="compositionally biased region" description="Acidic residues" evidence="1">
    <location>
        <begin position="1706"/>
        <end position="1720"/>
    </location>
</feature>
<feature type="compositionally biased region" description="Polar residues" evidence="1">
    <location>
        <begin position="140"/>
        <end position="149"/>
    </location>
</feature>
<feature type="compositionally biased region" description="Basic and acidic residues" evidence="1">
    <location>
        <begin position="2240"/>
        <end position="2272"/>
    </location>
</feature>
<feature type="compositionally biased region" description="Pro residues" evidence="1">
    <location>
        <begin position="1653"/>
        <end position="1671"/>
    </location>
</feature>
<reference evidence="3 4" key="2">
    <citation type="journal article" date="2023" name="Mol. Biol. Evol.">
        <title>Genomics of Secondarily Temperate Adaptation in the Only Non-Antarctic Icefish.</title>
        <authorList>
            <person name="Rivera-Colon A.G."/>
            <person name="Rayamajhi N."/>
            <person name="Minhas B.F."/>
            <person name="Madrigal G."/>
            <person name="Bilyk K.T."/>
            <person name="Yoon V."/>
            <person name="Hune M."/>
            <person name="Gregory S."/>
            <person name="Cheng C.H.C."/>
            <person name="Catchen J.M."/>
        </authorList>
    </citation>
    <scope>NUCLEOTIDE SEQUENCE [LARGE SCALE GENOMIC DNA]</scope>
    <source>
        <strain evidence="3">JMC-PN-2008</strain>
    </source>
</reference>
<feature type="region of interest" description="Disordered" evidence="1">
    <location>
        <begin position="1457"/>
        <end position="1568"/>
    </location>
</feature>
<feature type="compositionally biased region" description="Pro residues" evidence="1">
    <location>
        <begin position="1611"/>
        <end position="1625"/>
    </location>
</feature>
<feature type="region of interest" description="Disordered" evidence="1">
    <location>
        <begin position="1281"/>
        <end position="1441"/>
    </location>
</feature>
<feature type="compositionally biased region" description="Pro residues" evidence="1">
    <location>
        <begin position="2379"/>
        <end position="2396"/>
    </location>
</feature>
<feature type="compositionally biased region" description="Basic and acidic residues" evidence="1">
    <location>
        <begin position="225"/>
        <end position="234"/>
    </location>
</feature>
<feature type="compositionally biased region" description="Acidic residues" evidence="1">
    <location>
        <begin position="1417"/>
        <end position="1440"/>
    </location>
</feature>
<dbReference type="CDD" id="cd04714">
    <property type="entry name" value="BAH_BAHCC1"/>
    <property type="match status" value="1"/>
</dbReference>
<feature type="region of interest" description="Disordered" evidence="1">
    <location>
        <begin position="1"/>
        <end position="54"/>
    </location>
</feature>
<dbReference type="InterPro" id="IPR001025">
    <property type="entry name" value="BAH_dom"/>
</dbReference>
<feature type="compositionally biased region" description="Pro residues" evidence="1">
    <location>
        <begin position="2339"/>
        <end position="2348"/>
    </location>
</feature>
<feature type="compositionally biased region" description="Low complexity" evidence="1">
    <location>
        <begin position="2109"/>
        <end position="2130"/>
    </location>
</feature>
<dbReference type="InterPro" id="IPR043151">
    <property type="entry name" value="BAH_sf"/>
</dbReference>
<keyword evidence="4" id="KW-1185">Reference proteome</keyword>
<name>A0AAN7X9G4_ELEMC</name>